<dbReference type="EnsemblProtists" id="EKX43483">
    <property type="protein sequence ID" value="EKX43483"/>
    <property type="gene ID" value="GUITHDRAFT_140521"/>
</dbReference>
<feature type="domain" description="EF-hand" evidence="6">
    <location>
        <begin position="239"/>
        <end position="274"/>
    </location>
</feature>
<dbReference type="PaxDb" id="55529-EKX43483"/>
<evidence type="ECO:0000256" key="2">
    <source>
        <dbReference type="ARBA" id="ARBA00022737"/>
    </source>
</evidence>
<gene>
    <name evidence="7" type="ORF">GUITHDRAFT_140521</name>
</gene>
<dbReference type="GO" id="GO:0005783">
    <property type="term" value="C:endoplasmic reticulum"/>
    <property type="evidence" value="ECO:0007669"/>
    <property type="project" value="TreeGrafter"/>
</dbReference>
<dbReference type="InterPro" id="IPR011992">
    <property type="entry name" value="EF-hand-dom_pair"/>
</dbReference>
<keyword evidence="5" id="KW-0732">Signal</keyword>
<organism evidence="7">
    <name type="scientific">Guillardia theta (strain CCMP2712)</name>
    <name type="common">Cryptophyte</name>
    <dbReference type="NCBI Taxonomy" id="905079"/>
    <lineage>
        <taxon>Eukaryota</taxon>
        <taxon>Cryptophyceae</taxon>
        <taxon>Pyrenomonadales</taxon>
        <taxon>Geminigeraceae</taxon>
        <taxon>Guillardia</taxon>
    </lineage>
</organism>
<keyword evidence="3" id="KW-0106">Calcium</keyword>
<dbReference type="GO" id="GO:0005509">
    <property type="term" value="F:calcium ion binding"/>
    <property type="evidence" value="ECO:0007669"/>
    <property type="project" value="InterPro"/>
</dbReference>
<evidence type="ECO:0000256" key="1">
    <source>
        <dbReference type="ARBA" id="ARBA00022723"/>
    </source>
</evidence>
<dbReference type="KEGG" id="gtt:GUITHDRAFT_140521"/>
<reference evidence="8" key="3">
    <citation type="submission" date="2015-06" db="UniProtKB">
        <authorList>
            <consortium name="EnsemblProtists"/>
        </authorList>
    </citation>
    <scope>IDENTIFICATION</scope>
</reference>
<dbReference type="RefSeq" id="XP_005830463.1">
    <property type="nucleotide sequence ID" value="XM_005830406.1"/>
</dbReference>
<evidence type="ECO:0000313" key="7">
    <source>
        <dbReference type="EMBL" id="EKX43483.1"/>
    </source>
</evidence>
<keyword evidence="9" id="KW-1185">Reference proteome</keyword>
<keyword evidence="2" id="KW-0677">Repeat</keyword>
<dbReference type="PROSITE" id="PS00018">
    <property type="entry name" value="EF_HAND_1"/>
    <property type="match status" value="3"/>
</dbReference>
<dbReference type="PANTHER" id="PTHR10827">
    <property type="entry name" value="RETICULOCALBIN"/>
    <property type="match status" value="1"/>
</dbReference>
<name>L1J4M4_GUITC</name>
<feature type="region of interest" description="Disordered" evidence="4">
    <location>
        <begin position="27"/>
        <end position="104"/>
    </location>
</feature>
<feature type="domain" description="EF-hand" evidence="6">
    <location>
        <begin position="106"/>
        <end position="141"/>
    </location>
</feature>
<evidence type="ECO:0000256" key="5">
    <source>
        <dbReference type="SAM" id="SignalP"/>
    </source>
</evidence>
<proteinExistence type="predicted"/>
<dbReference type="Gene3D" id="1.10.238.10">
    <property type="entry name" value="EF-hand"/>
    <property type="match status" value="2"/>
</dbReference>
<dbReference type="InterPro" id="IPR002048">
    <property type="entry name" value="EF_hand_dom"/>
</dbReference>
<dbReference type="Pfam" id="PF13202">
    <property type="entry name" value="EF-hand_5"/>
    <property type="match status" value="2"/>
</dbReference>
<protein>
    <recommendedName>
        <fullName evidence="6">EF-hand domain-containing protein</fullName>
    </recommendedName>
</protein>
<accession>L1J4M4</accession>
<dbReference type="OrthoDB" id="293868at2759"/>
<dbReference type="HOGENOM" id="CLU_864490_0_0_1"/>
<dbReference type="GeneID" id="17300048"/>
<dbReference type="PANTHER" id="PTHR10827:SF98">
    <property type="entry name" value="45 KDA CALCIUM-BINDING PROTEIN"/>
    <property type="match status" value="1"/>
</dbReference>
<evidence type="ECO:0000256" key="3">
    <source>
        <dbReference type="ARBA" id="ARBA00022837"/>
    </source>
</evidence>
<evidence type="ECO:0000256" key="4">
    <source>
        <dbReference type="SAM" id="MobiDB-lite"/>
    </source>
</evidence>
<dbReference type="EMBL" id="JH993010">
    <property type="protein sequence ID" value="EKX43483.1"/>
    <property type="molecule type" value="Genomic_DNA"/>
</dbReference>
<feature type="domain" description="EF-hand" evidence="6">
    <location>
        <begin position="180"/>
        <end position="215"/>
    </location>
</feature>
<evidence type="ECO:0000313" key="8">
    <source>
        <dbReference type="EnsemblProtists" id="EKX43483"/>
    </source>
</evidence>
<dbReference type="SUPFAM" id="SSF47473">
    <property type="entry name" value="EF-hand"/>
    <property type="match status" value="1"/>
</dbReference>
<evidence type="ECO:0000313" key="9">
    <source>
        <dbReference type="Proteomes" id="UP000011087"/>
    </source>
</evidence>
<sequence>MAGRWRAATVACAILLMQPCFLLLSSSSDIPPQPSEARAPGTNRHQAPPSVRSGQESEDEDGSKILDAALSGLDEDYENGRDASSRGSDSFDDEKEGQSEDGTVQSLLDVERAYFLARDFDGDGKLSRQEFIRELRDANFEVWNAENSWGGWETWNISERKQILPDKKAYMYGKDWTATVPQEKAEEAYKEYDTDEDGFVTWNEWRAMMFHSRPQIPEFKDGAEIFDPSGILDSDVSPQEIARLKKRFEDADADKDKSMSEEELFLLFKKSHDEPEVVGGIEDYVRPSDQELRAASLKLLRLYDMNNDTVISLQEWLDGGGF</sequence>
<dbReference type="AlphaFoldDB" id="L1J4M4"/>
<dbReference type="Proteomes" id="UP000011087">
    <property type="component" value="Unassembled WGS sequence"/>
</dbReference>
<dbReference type="PROSITE" id="PS50222">
    <property type="entry name" value="EF_HAND_2"/>
    <property type="match status" value="3"/>
</dbReference>
<dbReference type="InterPro" id="IPR018247">
    <property type="entry name" value="EF_Hand_1_Ca_BS"/>
</dbReference>
<keyword evidence="1" id="KW-0479">Metal-binding</keyword>
<feature type="chain" id="PRO_5008770849" description="EF-hand domain-containing protein" evidence="5">
    <location>
        <begin position="28"/>
        <end position="322"/>
    </location>
</feature>
<evidence type="ECO:0000259" key="6">
    <source>
        <dbReference type="PROSITE" id="PS50222"/>
    </source>
</evidence>
<feature type="signal peptide" evidence="5">
    <location>
        <begin position="1"/>
        <end position="27"/>
    </location>
</feature>
<dbReference type="SMART" id="SM00054">
    <property type="entry name" value="EFh"/>
    <property type="match status" value="3"/>
</dbReference>
<reference evidence="7 9" key="1">
    <citation type="journal article" date="2012" name="Nature">
        <title>Algal genomes reveal evolutionary mosaicism and the fate of nucleomorphs.</title>
        <authorList>
            <consortium name="DOE Joint Genome Institute"/>
            <person name="Curtis B.A."/>
            <person name="Tanifuji G."/>
            <person name="Burki F."/>
            <person name="Gruber A."/>
            <person name="Irimia M."/>
            <person name="Maruyama S."/>
            <person name="Arias M.C."/>
            <person name="Ball S.G."/>
            <person name="Gile G.H."/>
            <person name="Hirakawa Y."/>
            <person name="Hopkins J.F."/>
            <person name="Kuo A."/>
            <person name="Rensing S.A."/>
            <person name="Schmutz J."/>
            <person name="Symeonidi A."/>
            <person name="Elias M."/>
            <person name="Eveleigh R.J."/>
            <person name="Herman E.K."/>
            <person name="Klute M.J."/>
            <person name="Nakayama T."/>
            <person name="Obornik M."/>
            <person name="Reyes-Prieto A."/>
            <person name="Armbrust E.V."/>
            <person name="Aves S.J."/>
            <person name="Beiko R.G."/>
            <person name="Coutinho P."/>
            <person name="Dacks J.B."/>
            <person name="Durnford D.G."/>
            <person name="Fast N.M."/>
            <person name="Green B.R."/>
            <person name="Grisdale C.J."/>
            <person name="Hempel F."/>
            <person name="Henrissat B."/>
            <person name="Hoppner M.P."/>
            <person name="Ishida K."/>
            <person name="Kim E."/>
            <person name="Koreny L."/>
            <person name="Kroth P.G."/>
            <person name="Liu Y."/>
            <person name="Malik S.B."/>
            <person name="Maier U.G."/>
            <person name="McRose D."/>
            <person name="Mock T."/>
            <person name="Neilson J.A."/>
            <person name="Onodera N.T."/>
            <person name="Poole A.M."/>
            <person name="Pritham E.J."/>
            <person name="Richards T.A."/>
            <person name="Rocap G."/>
            <person name="Roy S.W."/>
            <person name="Sarai C."/>
            <person name="Schaack S."/>
            <person name="Shirato S."/>
            <person name="Slamovits C.H."/>
            <person name="Spencer D.F."/>
            <person name="Suzuki S."/>
            <person name="Worden A.Z."/>
            <person name="Zauner S."/>
            <person name="Barry K."/>
            <person name="Bell C."/>
            <person name="Bharti A.K."/>
            <person name="Crow J.A."/>
            <person name="Grimwood J."/>
            <person name="Kramer R."/>
            <person name="Lindquist E."/>
            <person name="Lucas S."/>
            <person name="Salamov A."/>
            <person name="McFadden G.I."/>
            <person name="Lane C.E."/>
            <person name="Keeling P.J."/>
            <person name="Gray M.W."/>
            <person name="Grigoriev I.V."/>
            <person name="Archibald J.M."/>
        </authorList>
    </citation>
    <scope>NUCLEOTIDE SEQUENCE</scope>
    <source>
        <strain evidence="7 9">CCMP2712</strain>
    </source>
</reference>
<reference evidence="9" key="2">
    <citation type="submission" date="2012-11" db="EMBL/GenBank/DDBJ databases">
        <authorList>
            <person name="Kuo A."/>
            <person name="Curtis B.A."/>
            <person name="Tanifuji G."/>
            <person name="Burki F."/>
            <person name="Gruber A."/>
            <person name="Irimia M."/>
            <person name="Maruyama S."/>
            <person name="Arias M.C."/>
            <person name="Ball S.G."/>
            <person name="Gile G.H."/>
            <person name="Hirakawa Y."/>
            <person name="Hopkins J.F."/>
            <person name="Rensing S.A."/>
            <person name="Schmutz J."/>
            <person name="Symeonidi A."/>
            <person name="Elias M."/>
            <person name="Eveleigh R.J."/>
            <person name="Herman E.K."/>
            <person name="Klute M.J."/>
            <person name="Nakayama T."/>
            <person name="Obornik M."/>
            <person name="Reyes-Prieto A."/>
            <person name="Armbrust E.V."/>
            <person name="Aves S.J."/>
            <person name="Beiko R.G."/>
            <person name="Coutinho P."/>
            <person name="Dacks J.B."/>
            <person name="Durnford D.G."/>
            <person name="Fast N.M."/>
            <person name="Green B.R."/>
            <person name="Grisdale C."/>
            <person name="Hempe F."/>
            <person name="Henrissat B."/>
            <person name="Hoppner M.P."/>
            <person name="Ishida K.-I."/>
            <person name="Kim E."/>
            <person name="Koreny L."/>
            <person name="Kroth P.G."/>
            <person name="Liu Y."/>
            <person name="Malik S.-B."/>
            <person name="Maier U.G."/>
            <person name="McRose D."/>
            <person name="Mock T."/>
            <person name="Neilson J.A."/>
            <person name="Onodera N.T."/>
            <person name="Poole A.M."/>
            <person name="Pritham E.J."/>
            <person name="Richards T.A."/>
            <person name="Rocap G."/>
            <person name="Roy S.W."/>
            <person name="Sarai C."/>
            <person name="Schaack S."/>
            <person name="Shirato S."/>
            <person name="Slamovits C.H."/>
            <person name="Spencer D.F."/>
            <person name="Suzuki S."/>
            <person name="Worden A.Z."/>
            <person name="Zauner S."/>
            <person name="Barry K."/>
            <person name="Bell C."/>
            <person name="Bharti A.K."/>
            <person name="Crow J.A."/>
            <person name="Grimwood J."/>
            <person name="Kramer R."/>
            <person name="Lindquist E."/>
            <person name="Lucas S."/>
            <person name="Salamov A."/>
            <person name="McFadden G.I."/>
            <person name="Lane C.E."/>
            <person name="Keeling P.J."/>
            <person name="Gray M.W."/>
            <person name="Grigoriev I.V."/>
            <person name="Archibald J.M."/>
        </authorList>
    </citation>
    <scope>NUCLEOTIDE SEQUENCE</scope>
    <source>
        <strain evidence="9">CCMP2712</strain>
    </source>
</reference>